<dbReference type="EMBL" id="FXTU01000003">
    <property type="protein sequence ID" value="SMP19054.1"/>
    <property type="molecule type" value="Genomic_DNA"/>
</dbReference>
<dbReference type="GO" id="GO:0010181">
    <property type="term" value="F:FMN binding"/>
    <property type="evidence" value="ECO:0007669"/>
    <property type="project" value="TreeGrafter"/>
</dbReference>
<comment type="caution">
    <text evidence="3">The sequence shown here is derived from an EMBL/GenBank/DDBJ whole genome shotgun (WGS) entry which is preliminary data.</text>
</comment>
<evidence type="ECO:0000256" key="1">
    <source>
        <dbReference type="ARBA" id="ARBA00023002"/>
    </source>
</evidence>
<evidence type="ECO:0000313" key="4">
    <source>
        <dbReference type="Proteomes" id="UP001157946"/>
    </source>
</evidence>
<dbReference type="Proteomes" id="UP001157946">
    <property type="component" value="Unassembled WGS sequence"/>
</dbReference>
<keyword evidence="1" id="KW-0560">Oxidoreductase</keyword>
<dbReference type="InterPro" id="IPR029039">
    <property type="entry name" value="Flavoprotein-like_sf"/>
</dbReference>
<dbReference type="Gene3D" id="3.40.50.360">
    <property type="match status" value="1"/>
</dbReference>
<dbReference type="Pfam" id="PF02525">
    <property type="entry name" value="Flavodoxin_2"/>
    <property type="match status" value="1"/>
</dbReference>
<dbReference type="InterPro" id="IPR003680">
    <property type="entry name" value="Flavodoxin_fold"/>
</dbReference>
<dbReference type="PANTHER" id="PTHR47307:SF1">
    <property type="entry name" value="GLUTATHIONE-REGULATED POTASSIUM-EFFLUX SYSTEM ANCILLARY PROTEIN KEFG"/>
    <property type="match status" value="1"/>
</dbReference>
<sequence>MKTLVIVAHPNLDQSRINKRWVAKLREYPEQVTVHDLYATYPDGNIDVAKEQALVMEHDRIVFQFPFYWYSTPALLKQWQDDVLTYGWAYGKEGTKLHGKEFVAAVSIGGPQENYKAMGYSVDLLTLPLKAMNHFTGMTYLEPFHFYGTNTATDEQIEAGAEQYVAHILNPALTIAKG</sequence>
<organism evidence="3 4">
    <name type="scientific">Laceyella tengchongensis</name>
    <dbReference type="NCBI Taxonomy" id="574699"/>
    <lineage>
        <taxon>Bacteria</taxon>
        <taxon>Bacillati</taxon>
        <taxon>Bacillota</taxon>
        <taxon>Bacilli</taxon>
        <taxon>Bacillales</taxon>
        <taxon>Thermoactinomycetaceae</taxon>
        <taxon>Laceyella</taxon>
    </lineage>
</organism>
<proteinExistence type="predicted"/>
<evidence type="ECO:0000313" key="3">
    <source>
        <dbReference type="EMBL" id="SMP19054.1"/>
    </source>
</evidence>
<feature type="domain" description="Flavodoxin-like fold" evidence="2">
    <location>
        <begin position="1"/>
        <end position="167"/>
    </location>
</feature>
<protein>
    <submittedName>
        <fullName evidence="3">NADPH-quinone reductase (Modulator of drug activity B)</fullName>
    </submittedName>
</protein>
<keyword evidence="4" id="KW-1185">Reference proteome</keyword>
<reference evidence="3" key="1">
    <citation type="submission" date="2017-05" db="EMBL/GenBank/DDBJ databases">
        <authorList>
            <person name="Varghese N."/>
            <person name="Submissions S."/>
        </authorList>
    </citation>
    <scope>NUCLEOTIDE SEQUENCE</scope>
    <source>
        <strain evidence="3">DSM 45262</strain>
    </source>
</reference>
<dbReference type="GO" id="GO:0003955">
    <property type="term" value="F:NAD(P)H dehydrogenase (quinone) activity"/>
    <property type="evidence" value="ECO:0007669"/>
    <property type="project" value="TreeGrafter"/>
</dbReference>
<dbReference type="AlphaFoldDB" id="A0AA45WNU9"/>
<accession>A0AA45WNU9</accession>
<dbReference type="InterPro" id="IPR046980">
    <property type="entry name" value="KefG/KefF"/>
</dbReference>
<dbReference type="PANTHER" id="PTHR47307">
    <property type="entry name" value="GLUTATHIONE-REGULATED POTASSIUM-EFFLUX SYSTEM ANCILLARY PROTEIN KEFG"/>
    <property type="match status" value="1"/>
</dbReference>
<name>A0AA45WNU9_9BACL</name>
<dbReference type="SUPFAM" id="SSF52218">
    <property type="entry name" value="Flavoproteins"/>
    <property type="match status" value="1"/>
</dbReference>
<dbReference type="GO" id="GO:0009055">
    <property type="term" value="F:electron transfer activity"/>
    <property type="evidence" value="ECO:0007669"/>
    <property type="project" value="TreeGrafter"/>
</dbReference>
<evidence type="ECO:0000259" key="2">
    <source>
        <dbReference type="Pfam" id="PF02525"/>
    </source>
</evidence>
<gene>
    <name evidence="3" type="ORF">SAMN06265361_103247</name>
</gene>
<dbReference type="RefSeq" id="WP_102992388.1">
    <property type="nucleotide sequence ID" value="NZ_FXTU01000003.1"/>
</dbReference>